<dbReference type="SMART" id="SM00044">
    <property type="entry name" value="CYCc"/>
    <property type="match status" value="1"/>
</dbReference>
<feature type="domain" description="Protein kinase" evidence="5">
    <location>
        <begin position="20"/>
        <end position="309"/>
    </location>
</feature>
<dbReference type="SUPFAM" id="SSF56112">
    <property type="entry name" value="Protein kinase-like (PK-like)"/>
    <property type="match status" value="1"/>
</dbReference>
<dbReference type="InterPro" id="IPR011990">
    <property type="entry name" value="TPR-like_helical_dom_sf"/>
</dbReference>
<feature type="binding site" evidence="4">
    <location>
        <position position="49"/>
    </location>
    <ligand>
        <name>ATP</name>
        <dbReference type="ChEBI" id="CHEBI:30616"/>
    </ligand>
</feature>
<dbReference type="PANTHER" id="PTHR16305">
    <property type="entry name" value="TESTICULAR SOLUBLE ADENYLYL CYCLASE"/>
    <property type="match status" value="1"/>
</dbReference>
<dbReference type="PROSITE" id="PS50125">
    <property type="entry name" value="GUANYLATE_CYCLASE_2"/>
    <property type="match status" value="1"/>
</dbReference>
<keyword evidence="2 4" id="KW-0547">Nucleotide-binding</keyword>
<evidence type="ECO:0000259" key="6">
    <source>
        <dbReference type="PROSITE" id="PS50125"/>
    </source>
</evidence>
<dbReference type="InterPro" id="IPR027417">
    <property type="entry name" value="P-loop_NTPase"/>
</dbReference>
<dbReference type="InterPro" id="IPR041664">
    <property type="entry name" value="AAA_16"/>
</dbReference>
<sequence>MSLTQFSDSHILERFESSRYELLNKIGEGGFGKVFKARQVNTGQYVAIKFLAIDQHFDEQKKQRYIDRFKRETDLSSRLEHPNIVRLLNKGQIDEDLLYGVFEFVEGRSLREHLLIDGAFEALEATDIMLQVLDALIHAHDKCIVHRDIKPANIMLTRAGAKLHVKILDFGIGTFTQDNRQSDFRTLTLTQETLGTPSYSSPEQLRGEPATTKTDLYVWGLVFLECLTGSPAMNGTSVAAIYHKQLSEVHIPLPSAILSHPISELLRRVLKKDVSERVVTGAEIFDELKSINMSNLVGLAAPTANHPNFDDETVVFRPEDATALSPASIQTVSSEKKQITVLAIRFSTSFVDNRKHDLEVLDTLFKSQRNHFIDVASRFGAYHVGSISDTSLFYFGYPTSSDNDARLCARSALEILSELATRNALMREAHGAQLNIHIGMHTGMFLTYANATPEGYVASAAMTLARTAKEKQILCSNDTTALLEPYCELEQYVQLKLGQTYHPEQVFSLIGERKAEAFGFLRGTRSSHEFIGRQQELAQIQTVFNGIGSDNRLIHIEGEAGMGKSRLLLEITNRNADFAYQLAQCLPEHQNNALYPILNLVKHKFGLEKLSSHEAYHLFKSTLSDKIEQVNLDQALSSLLIWLNIKLDGKQLRSPSSAQMQKELLFLSLYSLLFSPKSFGPRRNCLVIEDLHWADNTTLEFLKYATPQLTSDSVVIATSREKLPKSLANKISYTSLTLAKLSEPDAREFISKLFSDKPVSNELHNTLISRADGVPLFIEELVGMLKQKEYVELKHGEYCFSSPEHIAQVPLTLRESLQSNLESLGFAKDTVQRAALLGREFEHQRLFNLVDITESQLSADLQLLVEQGILVKQRQAHSDNYIFRHALIKDVSYDSIDKNHLIKWHLKAAKVIEQEVTQDPTLSSEVARHYEAANDISQARLWYYKSAKYAEAKYSLDEAITFFDKTLTLSGSQKLNSDDIYLQSLYRLGHNHSQIGQQEKARIYLNQLTDKLAHSDFNELTVQTYLTLGKTFEIVHQHGDALEQYEIADNILETLPHTQSPQNNSWWQLWLSLKSAQLYVNYWLGNKSSMSRLVDQTSPVVELIGTDAVKAKFYDDLLHLKFRENRYILGDDDLHIAQLAENSAKATADTSLYAYALFVNGFSLSLNKRHDAAIDKLNQAIEIAKKLNDKVTLTRCITYQTISYRLAQDVDKTLACATLALKYSQETDMDDYKAAAHANLAWVAFKRGNPTEAIEQLECCFAIWKELSKTYSFPFSWIAYAQLISLSAQDSQAREMYQPKLKQICHSLCDVNQMFLGSQLQSLLETYSKNSDNQHLIDITDALIQSKYL</sequence>
<dbReference type="SUPFAM" id="SSF52540">
    <property type="entry name" value="P-loop containing nucleoside triphosphate hydrolases"/>
    <property type="match status" value="1"/>
</dbReference>
<dbReference type="RefSeq" id="WP_284136954.1">
    <property type="nucleotide sequence ID" value="NZ_JASJUT010000003.1"/>
</dbReference>
<name>A0ABT7EJF9_9GAMM</name>
<keyword evidence="7" id="KW-0808">Transferase</keyword>
<evidence type="ECO:0000313" key="8">
    <source>
        <dbReference type="Proteomes" id="UP001231915"/>
    </source>
</evidence>
<dbReference type="Gene3D" id="1.25.40.10">
    <property type="entry name" value="Tetratricopeptide repeat domain"/>
    <property type="match status" value="2"/>
</dbReference>
<evidence type="ECO:0000256" key="4">
    <source>
        <dbReference type="PROSITE-ProRule" id="PRU10141"/>
    </source>
</evidence>
<dbReference type="EMBL" id="JASJUT010000003">
    <property type="protein sequence ID" value="MDK2595182.1"/>
    <property type="molecule type" value="Genomic_DNA"/>
</dbReference>
<dbReference type="PROSITE" id="PS50011">
    <property type="entry name" value="PROTEIN_KINASE_DOM"/>
    <property type="match status" value="1"/>
</dbReference>
<dbReference type="Gene3D" id="3.40.50.300">
    <property type="entry name" value="P-loop containing nucleotide triphosphate hydrolases"/>
    <property type="match status" value="1"/>
</dbReference>
<dbReference type="InterPro" id="IPR019734">
    <property type="entry name" value="TPR_rpt"/>
</dbReference>
<reference evidence="7 8" key="1">
    <citation type="submission" date="2023-05" db="EMBL/GenBank/DDBJ databases">
        <title>Pseudoalteromonas ardens sp. nov., Pseudoalteromonas obscura sp. nov., and Pseudoalteromonas umbrosa sp. nov., isolated from the coral Montipora capitata.</title>
        <authorList>
            <person name="Thomas E.M."/>
            <person name="Smith E.M."/>
            <person name="Papke E."/>
            <person name="Shlafstein M.D."/>
            <person name="Oline D.K."/>
            <person name="Videau P."/>
            <person name="Saw J.H."/>
            <person name="Strangman W.K."/>
            <person name="Ushijima B."/>
        </authorList>
    </citation>
    <scope>NUCLEOTIDE SEQUENCE [LARGE SCALE GENOMIC DNA]</scope>
    <source>
        <strain evidence="7 8">P94</strain>
    </source>
</reference>
<dbReference type="SMART" id="SM00220">
    <property type="entry name" value="S_TKc"/>
    <property type="match status" value="1"/>
</dbReference>
<dbReference type="PANTHER" id="PTHR16305:SF28">
    <property type="entry name" value="GUANYLATE CYCLASE DOMAIN-CONTAINING PROTEIN"/>
    <property type="match status" value="1"/>
</dbReference>
<keyword evidence="3 4" id="KW-0067">ATP-binding</keyword>
<dbReference type="InterPro" id="IPR011009">
    <property type="entry name" value="Kinase-like_dom_sf"/>
</dbReference>
<evidence type="ECO:0000256" key="1">
    <source>
        <dbReference type="ARBA" id="ARBA00004167"/>
    </source>
</evidence>
<dbReference type="GO" id="GO:0016301">
    <property type="term" value="F:kinase activity"/>
    <property type="evidence" value="ECO:0007669"/>
    <property type="project" value="UniProtKB-KW"/>
</dbReference>
<proteinExistence type="predicted"/>
<dbReference type="Pfam" id="PF13191">
    <property type="entry name" value="AAA_16"/>
    <property type="match status" value="1"/>
</dbReference>
<dbReference type="Proteomes" id="UP001231915">
    <property type="component" value="Unassembled WGS sequence"/>
</dbReference>
<feature type="domain" description="Guanylate cyclase" evidence="6">
    <location>
        <begin position="338"/>
        <end position="443"/>
    </location>
</feature>
<evidence type="ECO:0000256" key="3">
    <source>
        <dbReference type="ARBA" id="ARBA00022840"/>
    </source>
</evidence>
<keyword evidence="7" id="KW-0418">Kinase</keyword>
<dbReference type="SUPFAM" id="SSF55073">
    <property type="entry name" value="Nucleotide cyclase"/>
    <property type="match status" value="1"/>
</dbReference>
<dbReference type="Gene3D" id="3.30.70.1230">
    <property type="entry name" value="Nucleotide cyclase"/>
    <property type="match status" value="1"/>
</dbReference>
<dbReference type="SUPFAM" id="SSF48452">
    <property type="entry name" value="TPR-like"/>
    <property type="match status" value="2"/>
</dbReference>
<dbReference type="InterPro" id="IPR001054">
    <property type="entry name" value="A/G_cyclase"/>
</dbReference>
<evidence type="ECO:0000256" key="2">
    <source>
        <dbReference type="ARBA" id="ARBA00022741"/>
    </source>
</evidence>
<dbReference type="PROSITE" id="PS00107">
    <property type="entry name" value="PROTEIN_KINASE_ATP"/>
    <property type="match status" value="1"/>
</dbReference>
<dbReference type="InterPro" id="IPR008271">
    <property type="entry name" value="Ser/Thr_kinase_AS"/>
</dbReference>
<dbReference type="CDD" id="cd14014">
    <property type="entry name" value="STKc_PknB_like"/>
    <property type="match status" value="1"/>
</dbReference>
<protein>
    <submittedName>
        <fullName evidence="7">Protein kinase</fullName>
    </submittedName>
</protein>
<dbReference type="Gene3D" id="1.10.510.10">
    <property type="entry name" value="Transferase(Phosphotransferase) domain 1"/>
    <property type="match status" value="1"/>
</dbReference>
<dbReference type="InterPro" id="IPR017441">
    <property type="entry name" value="Protein_kinase_ATP_BS"/>
</dbReference>
<comment type="subcellular location">
    <subcellularLocation>
        <location evidence="1">Membrane</location>
        <topology evidence="1">Single-pass membrane protein</topology>
    </subcellularLocation>
</comment>
<evidence type="ECO:0000259" key="5">
    <source>
        <dbReference type="PROSITE" id="PS50011"/>
    </source>
</evidence>
<evidence type="ECO:0000313" key="7">
    <source>
        <dbReference type="EMBL" id="MDK2595182.1"/>
    </source>
</evidence>
<dbReference type="PROSITE" id="PS00108">
    <property type="entry name" value="PROTEIN_KINASE_ST"/>
    <property type="match status" value="1"/>
</dbReference>
<accession>A0ABT7EJF9</accession>
<dbReference type="Pfam" id="PF00069">
    <property type="entry name" value="Pkinase"/>
    <property type="match status" value="1"/>
</dbReference>
<dbReference type="InterPro" id="IPR029787">
    <property type="entry name" value="Nucleotide_cyclase"/>
</dbReference>
<keyword evidence="8" id="KW-1185">Reference proteome</keyword>
<dbReference type="InterPro" id="IPR000719">
    <property type="entry name" value="Prot_kinase_dom"/>
</dbReference>
<organism evidence="7 8">
    <name type="scientific">Pseudoalteromonas obscura</name>
    <dbReference type="NCBI Taxonomy" id="3048491"/>
    <lineage>
        <taxon>Bacteria</taxon>
        <taxon>Pseudomonadati</taxon>
        <taxon>Pseudomonadota</taxon>
        <taxon>Gammaproteobacteria</taxon>
        <taxon>Alteromonadales</taxon>
        <taxon>Pseudoalteromonadaceae</taxon>
        <taxon>Pseudoalteromonas</taxon>
    </lineage>
</organism>
<gene>
    <name evidence="7" type="ORF">QNM18_09030</name>
</gene>
<comment type="caution">
    <text evidence="7">The sequence shown here is derived from an EMBL/GenBank/DDBJ whole genome shotgun (WGS) entry which is preliminary data.</text>
</comment>
<dbReference type="SMART" id="SM00028">
    <property type="entry name" value="TPR"/>
    <property type="match status" value="5"/>
</dbReference>